<dbReference type="Pfam" id="PF02498">
    <property type="entry name" value="Bro-N"/>
    <property type="match status" value="1"/>
</dbReference>
<evidence type="ECO:0000313" key="2">
    <source>
        <dbReference type="EMBL" id="DAD97352.1"/>
    </source>
</evidence>
<sequence>MSNIQIFNNPEFGEIRTIDQNGEPWFVLKDVCESFGEQNYRRVSARLDEEEKGVSQIATPGGMQNMTVVSEAGLYSTLFAMQPEKARGVDESYIAKRQEQLKRFRKWVTSEVLPSIRKNGGYIAGQEQLTPEELMAKALLVANKTLADREARICELTAQNSQLTVEKQIMQPKAEYFDELVDRNLLTNFRETAKELGIKPKAFVAWLLEKKFLYRDQKGKLLPREDKNNGLFEVKEAKNDKTQWSGVQTLITPKGRETFRLLYL</sequence>
<dbReference type="PANTHER" id="PTHR36180:SF2">
    <property type="entry name" value="BRO FAMILY PROTEIN"/>
    <property type="match status" value="1"/>
</dbReference>
<reference evidence="2" key="1">
    <citation type="journal article" date="2021" name="Proc. Natl. Acad. Sci. U.S.A.">
        <title>A Catalog of Tens of Thousands of Viruses from Human Metagenomes Reveals Hidden Associations with Chronic Diseases.</title>
        <authorList>
            <person name="Tisza M.J."/>
            <person name="Buck C.B."/>
        </authorList>
    </citation>
    <scope>NUCLEOTIDE SEQUENCE</scope>
    <source>
        <strain evidence="2">Ct1Tj2</strain>
    </source>
</reference>
<feature type="domain" description="Bro-N" evidence="1">
    <location>
        <begin position="1"/>
        <end position="120"/>
    </location>
</feature>
<dbReference type="Pfam" id="PF03374">
    <property type="entry name" value="ANT"/>
    <property type="match status" value="1"/>
</dbReference>
<dbReference type="GO" id="GO:0003677">
    <property type="term" value="F:DNA binding"/>
    <property type="evidence" value="ECO:0007669"/>
    <property type="project" value="InterPro"/>
</dbReference>
<protein>
    <submittedName>
        <fullName evidence="2">Repressor domain protein</fullName>
    </submittedName>
</protein>
<name>A0A8S5NSZ9_9CAUD</name>
<evidence type="ECO:0000259" key="1">
    <source>
        <dbReference type="PROSITE" id="PS51750"/>
    </source>
</evidence>
<dbReference type="PROSITE" id="PS51750">
    <property type="entry name" value="BRO_N"/>
    <property type="match status" value="1"/>
</dbReference>
<dbReference type="InterPro" id="IPR003497">
    <property type="entry name" value="BRO_N_domain"/>
</dbReference>
<dbReference type="PANTHER" id="PTHR36180">
    <property type="entry name" value="DNA-BINDING PROTEIN-RELATED-RELATED"/>
    <property type="match status" value="1"/>
</dbReference>
<organism evidence="2">
    <name type="scientific">Siphoviridae sp. ct1Tj2</name>
    <dbReference type="NCBI Taxonomy" id="2826271"/>
    <lineage>
        <taxon>Viruses</taxon>
        <taxon>Duplodnaviria</taxon>
        <taxon>Heunggongvirae</taxon>
        <taxon>Uroviricota</taxon>
        <taxon>Caudoviricetes</taxon>
    </lineage>
</organism>
<accession>A0A8S5NSZ9</accession>
<dbReference type="SMART" id="SM01040">
    <property type="entry name" value="Bro-N"/>
    <property type="match status" value="1"/>
</dbReference>
<proteinExistence type="predicted"/>
<dbReference type="InterPro" id="IPR005039">
    <property type="entry name" value="Ant_C"/>
</dbReference>
<dbReference type="EMBL" id="BK015238">
    <property type="protein sequence ID" value="DAD97352.1"/>
    <property type="molecule type" value="Genomic_DNA"/>
</dbReference>